<dbReference type="InterPro" id="IPR013783">
    <property type="entry name" value="Ig-like_fold"/>
</dbReference>
<proteinExistence type="predicted"/>
<feature type="domain" description="SLH" evidence="2">
    <location>
        <begin position="967"/>
        <end position="1026"/>
    </location>
</feature>
<feature type="domain" description="SLH" evidence="2">
    <location>
        <begin position="903"/>
        <end position="966"/>
    </location>
</feature>
<dbReference type="InterPro" id="IPR036116">
    <property type="entry name" value="FN3_sf"/>
</dbReference>
<protein>
    <recommendedName>
        <fullName evidence="5">S-layer protein</fullName>
    </recommendedName>
</protein>
<accession>A0ABS4RX98</accession>
<feature type="domain" description="SLH" evidence="2">
    <location>
        <begin position="1027"/>
        <end position="1084"/>
    </location>
</feature>
<dbReference type="Proteomes" id="UP000810207">
    <property type="component" value="Unassembled WGS sequence"/>
</dbReference>
<keyword evidence="4" id="KW-1185">Reference proteome</keyword>
<feature type="domain" description="Fibronectin type-III" evidence="1">
    <location>
        <begin position="657"/>
        <end position="741"/>
    </location>
</feature>
<comment type="caution">
    <text evidence="3">The sequence shown here is derived from an EMBL/GenBank/DDBJ whole genome shotgun (WGS) entry which is preliminary data.</text>
</comment>
<name>A0ABS4RX98_PAEXY</name>
<evidence type="ECO:0000313" key="4">
    <source>
        <dbReference type="Proteomes" id="UP000810207"/>
    </source>
</evidence>
<dbReference type="PROSITE" id="PS50853">
    <property type="entry name" value="FN3"/>
    <property type="match status" value="1"/>
</dbReference>
<evidence type="ECO:0000313" key="3">
    <source>
        <dbReference type="EMBL" id="MBP2247516.1"/>
    </source>
</evidence>
<dbReference type="InterPro" id="IPR001119">
    <property type="entry name" value="SLH_dom"/>
</dbReference>
<evidence type="ECO:0000259" key="2">
    <source>
        <dbReference type="PROSITE" id="PS51272"/>
    </source>
</evidence>
<dbReference type="RefSeq" id="WP_211084033.1">
    <property type="nucleotide sequence ID" value="NZ_CBCSLC010000032.1"/>
</dbReference>
<dbReference type="PROSITE" id="PS51272">
    <property type="entry name" value="SLH"/>
    <property type="match status" value="3"/>
</dbReference>
<dbReference type="InterPro" id="IPR003961">
    <property type="entry name" value="FN3_dom"/>
</dbReference>
<dbReference type="EMBL" id="JAGIKV010000016">
    <property type="protein sequence ID" value="MBP2247516.1"/>
    <property type="molecule type" value="Genomic_DNA"/>
</dbReference>
<dbReference type="SMART" id="SM00060">
    <property type="entry name" value="FN3"/>
    <property type="match status" value="4"/>
</dbReference>
<dbReference type="PANTHER" id="PTHR43308:SF5">
    <property type="entry name" value="S-LAYER PROTEIN _ PEPTIDOGLYCAN ENDO-BETA-N-ACETYLGLUCOSAMINIDASE"/>
    <property type="match status" value="1"/>
</dbReference>
<dbReference type="SUPFAM" id="SSF49265">
    <property type="entry name" value="Fibronectin type III"/>
    <property type="match status" value="2"/>
</dbReference>
<dbReference type="Pfam" id="PF00395">
    <property type="entry name" value="SLH"/>
    <property type="match status" value="3"/>
</dbReference>
<reference evidence="3 4" key="1">
    <citation type="submission" date="2021-03" db="EMBL/GenBank/DDBJ databases">
        <title>Genomic Encyclopedia of Type Strains, Phase IV (KMG-IV): sequencing the most valuable type-strain genomes for metagenomic binning, comparative biology and taxonomic classification.</title>
        <authorList>
            <person name="Goeker M."/>
        </authorList>
    </citation>
    <scope>NUCLEOTIDE SEQUENCE [LARGE SCALE GENOMIC DNA]</scope>
    <source>
        <strain evidence="3 4">DSM 21292</strain>
    </source>
</reference>
<dbReference type="CDD" id="cd00063">
    <property type="entry name" value="FN3"/>
    <property type="match status" value="3"/>
</dbReference>
<sequence length="1084" mass="120947">MKFKNVLIFMLVINLLLVNLLISGGGTEVAHANYEPRTDRITKESSKSNDNFIDSYNSKTTSTSASIETISDTNTTSYLPKPNVTVTTTDNSITLSWDEVPGAVKYAVTVNRDGRDVGELRTYTITRAIPEYTYRITVLAHDGEKYGEQELLFVRLKEPAPIYDDAGRIDFTGKHAGKLDRIDDGFNYVNWGLVNGNAISLFYKLDSIVKADVYVNDVKNTELKGQSSSSTFINDLKPGEKNVIRLAWTNPTDSTQRSLEFIITPPAQDTYTLGDSKAGFGAVVDLKKYGKWYLVDNQTLISQNTVSKYIDTQGDSAKWSVDEYSKFTDSVGYELNKIKEDKQSPFQTLWWRVNAFDNGEYVNGYSTPVGIVTKEDLEKYTGIILYDPKRPNQMISSLALANPSTYEHAFGKSGNQGPVFTEITTGSNAFPNNHINLVPAGSSVQNFKYKAFLKYNGEFKGQGTPEDPYVIPTLADGEPVITKLDKPRYYYSGPGGNNGIQLKWYAVEGAEQYILKRGSIILYEGPLVEYIDEGVNFNAVTTYTLVARKGEIYSEETKYTIGNVPHIPYPPDFRAEALDSSKVRLTWSKADHAVEYVITRNDQPLAITKSTSYEDGNVTPDTTYIYKVIGRDGDNEGPPAVKSVKIPKVTEDVAPKGQINIRVNRVYDNRVDLQWNLVEGATQYEIYQDQVSKVWSGHSNTMIAYTLQPGRTYTYRVVASNKYGKVESSTIEVQTAGIPQPMNVAPMNASNATIAFEYQPIEGAVHYVERNPQTKYEPLGNGVYRKTYLNTATGETRDEGMVTAVNGKLQFSEVGIERNKYYEYNVIAVRVRPDGSEEVIGKQTVAVTTPADGSGATVYGYNYPIPPYHNVDNTPIPSAVTGKNDSITIDTQVVGSNGEVKNPASVTFRDIEKSYAKEAIIYLAQKGIVKGYSDGSFGGHQKVTRAEFAIFLQRALGYNSVVPYINEFNDVQSNSWYYSEITPALQQGILKGFNDGTLRPNVDVTREEASSMIENVMKKQGYVLSSFTLYDDNQMISKWARNSISLVTQESVMKGYPDRKFMPKKQLTRQEAAMIIYNLLHSKK</sequence>
<evidence type="ECO:0008006" key="5">
    <source>
        <dbReference type="Google" id="ProtNLM"/>
    </source>
</evidence>
<dbReference type="Gene3D" id="2.60.40.10">
    <property type="entry name" value="Immunoglobulins"/>
    <property type="match status" value="3"/>
</dbReference>
<evidence type="ECO:0000259" key="1">
    <source>
        <dbReference type="PROSITE" id="PS50853"/>
    </source>
</evidence>
<dbReference type="InterPro" id="IPR051465">
    <property type="entry name" value="Cell_Envelope_Struct_Comp"/>
</dbReference>
<dbReference type="PANTHER" id="PTHR43308">
    <property type="entry name" value="OUTER MEMBRANE PROTEIN ALPHA-RELATED"/>
    <property type="match status" value="1"/>
</dbReference>
<gene>
    <name evidence="3" type="ORF">J2Z28_004179</name>
</gene>
<organism evidence="3 4">
    <name type="scientific">Paenibacillus xylanexedens</name>
    <dbReference type="NCBI Taxonomy" id="528191"/>
    <lineage>
        <taxon>Bacteria</taxon>
        <taxon>Bacillati</taxon>
        <taxon>Bacillota</taxon>
        <taxon>Bacilli</taxon>
        <taxon>Bacillales</taxon>
        <taxon>Paenibacillaceae</taxon>
        <taxon>Paenibacillus</taxon>
    </lineage>
</organism>